<protein>
    <submittedName>
        <fullName evidence="2">Uncharacterized protein</fullName>
    </submittedName>
</protein>
<evidence type="ECO:0000313" key="3">
    <source>
        <dbReference type="Proteomes" id="UP001273166"/>
    </source>
</evidence>
<feature type="region of interest" description="Disordered" evidence="1">
    <location>
        <begin position="114"/>
        <end position="143"/>
    </location>
</feature>
<dbReference type="EMBL" id="JAUDZG010000001">
    <property type="protein sequence ID" value="KAK3309863.1"/>
    <property type="molecule type" value="Genomic_DNA"/>
</dbReference>
<gene>
    <name evidence="2" type="ORF">B0T15DRAFT_546014</name>
</gene>
<name>A0AAJ0H118_9PEZI</name>
<accession>A0AAJ0H118</accession>
<feature type="compositionally biased region" description="Polar residues" evidence="1">
    <location>
        <begin position="263"/>
        <end position="272"/>
    </location>
</feature>
<dbReference type="RefSeq" id="XP_062725643.1">
    <property type="nucleotide sequence ID" value="XM_062870151.1"/>
</dbReference>
<reference evidence="2" key="2">
    <citation type="submission" date="2023-06" db="EMBL/GenBank/DDBJ databases">
        <authorList>
            <consortium name="Lawrence Berkeley National Laboratory"/>
            <person name="Mondo S.J."/>
            <person name="Hensen N."/>
            <person name="Bonometti L."/>
            <person name="Westerberg I."/>
            <person name="Brannstrom I.O."/>
            <person name="Guillou S."/>
            <person name="Cros-Aarteil S."/>
            <person name="Calhoun S."/>
            <person name="Haridas S."/>
            <person name="Kuo A."/>
            <person name="Pangilinan J."/>
            <person name="Riley R."/>
            <person name="Labutti K."/>
            <person name="Andreopoulos B."/>
            <person name="Lipzen A."/>
            <person name="Chen C."/>
            <person name="Yanf M."/>
            <person name="Daum C."/>
            <person name="Ng V."/>
            <person name="Clum A."/>
            <person name="Steindorff A."/>
            <person name="Ohm R."/>
            <person name="Martin F."/>
            <person name="Silar P."/>
            <person name="Natvig D."/>
            <person name="Lalanne C."/>
            <person name="Gautier V."/>
            <person name="Ament-Velasquez S.L."/>
            <person name="Kruys A."/>
            <person name="Hutchinson M.I."/>
            <person name="Powell A.J."/>
            <person name="Barry K."/>
            <person name="Miller A.N."/>
            <person name="Grigoriev I.V."/>
            <person name="Debuchy R."/>
            <person name="Gladieux P."/>
            <person name="Thoren M.H."/>
            <person name="Johannesson H."/>
        </authorList>
    </citation>
    <scope>NUCLEOTIDE SEQUENCE</scope>
    <source>
        <strain evidence="2">CBS 333.67</strain>
    </source>
</reference>
<keyword evidence="3" id="KW-1185">Reference proteome</keyword>
<evidence type="ECO:0000256" key="1">
    <source>
        <dbReference type="SAM" id="MobiDB-lite"/>
    </source>
</evidence>
<proteinExistence type="predicted"/>
<organism evidence="2 3">
    <name type="scientific">Chaetomium strumarium</name>
    <dbReference type="NCBI Taxonomy" id="1170767"/>
    <lineage>
        <taxon>Eukaryota</taxon>
        <taxon>Fungi</taxon>
        <taxon>Dikarya</taxon>
        <taxon>Ascomycota</taxon>
        <taxon>Pezizomycotina</taxon>
        <taxon>Sordariomycetes</taxon>
        <taxon>Sordariomycetidae</taxon>
        <taxon>Sordariales</taxon>
        <taxon>Chaetomiaceae</taxon>
        <taxon>Chaetomium</taxon>
    </lineage>
</organism>
<feature type="compositionally biased region" description="Low complexity" evidence="1">
    <location>
        <begin position="244"/>
        <end position="262"/>
    </location>
</feature>
<evidence type="ECO:0000313" key="2">
    <source>
        <dbReference type="EMBL" id="KAK3309863.1"/>
    </source>
</evidence>
<feature type="compositionally biased region" description="Gly residues" evidence="1">
    <location>
        <begin position="122"/>
        <end position="142"/>
    </location>
</feature>
<sequence length="294" mass="33218">MPKNRPTEVAYNAVRDDMQTYLDNAEPEQISLPQWGVTTWQNAHGERRASSRHTFHIGFRYMRDTGDYWTCILVDTRTEGSLPVAGTFINWGTNPPTPREVLLLYQNARFPLSRDFKPSRSGSGGGQGGAGGAGGSSSGGASGWKKEIHEDGYGGYFYYDADWEYHQCDRNGNDTYTTQAGGYRTSNPHSFKAVFGPPPNTYYYHRGRRMPCKLNTDKRNQTWFEDAQKRTWNAKYYASEPRHSQSSSSASHRSATTASQSQGGHKTSTQRKYFTDEESGKRYYVDSAGKTRWV</sequence>
<dbReference type="Proteomes" id="UP001273166">
    <property type="component" value="Unassembled WGS sequence"/>
</dbReference>
<feature type="region of interest" description="Disordered" evidence="1">
    <location>
        <begin position="238"/>
        <end position="280"/>
    </location>
</feature>
<reference evidence="2" key="1">
    <citation type="journal article" date="2023" name="Mol. Phylogenet. Evol.">
        <title>Genome-scale phylogeny and comparative genomics of the fungal order Sordariales.</title>
        <authorList>
            <person name="Hensen N."/>
            <person name="Bonometti L."/>
            <person name="Westerberg I."/>
            <person name="Brannstrom I.O."/>
            <person name="Guillou S."/>
            <person name="Cros-Aarteil S."/>
            <person name="Calhoun S."/>
            <person name="Haridas S."/>
            <person name="Kuo A."/>
            <person name="Mondo S."/>
            <person name="Pangilinan J."/>
            <person name="Riley R."/>
            <person name="LaButti K."/>
            <person name="Andreopoulos B."/>
            <person name="Lipzen A."/>
            <person name="Chen C."/>
            <person name="Yan M."/>
            <person name="Daum C."/>
            <person name="Ng V."/>
            <person name="Clum A."/>
            <person name="Steindorff A."/>
            <person name="Ohm R.A."/>
            <person name="Martin F."/>
            <person name="Silar P."/>
            <person name="Natvig D.O."/>
            <person name="Lalanne C."/>
            <person name="Gautier V."/>
            <person name="Ament-Velasquez S.L."/>
            <person name="Kruys A."/>
            <person name="Hutchinson M.I."/>
            <person name="Powell A.J."/>
            <person name="Barry K."/>
            <person name="Miller A.N."/>
            <person name="Grigoriev I.V."/>
            <person name="Debuchy R."/>
            <person name="Gladieux P."/>
            <person name="Hiltunen Thoren M."/>
            <person name="Johannesson H."/>
        </authorList>
    </citation>
    <scope>NUCLEOTIDE SEQUENCE</scope>
    <source>
        <strain evidence="2">CBS 333.67</strain>
    </source>
</reference>
<comment type="caution">
    <text evidence="2">The sequence shown here is derived from an EMBL/GenBank/DDBJ whole genome shotgun (WGS) entry which is preliminary data.</text>
</comment>
<dbReference type="AlphaFoldDB" id="A0AAJ0H118"/>
<dbReference type="GeneID" id="87888980"/>